<keyword evidence="5 7" id="KW-0472">Membrane</keyword>
<dbReference type="GO" id="GO:0016020">
    <property type="term" value="C:membrane"/>
    <property type="evidence" value="ECO:0007669"/>
    <property type="project" value="UniProtKB-SubCell"/>
</dbReference>
<evidence type="ECO:0000313" key="9">
    <source>
        <dbReference type="Proteomes" id="UP000515203"/>
    </source>
</evidence>
<evidence type="ECO:0000256" key="3">
    <source>
        <dbReference type="ARBA" id="ARBA00022729"/>
    </source>
</evidence>
<evidence type="ECO:0000313" key="10">
    <source>
        <dbReference type="RefSeq" id="XP_004631860.1"/>
    </source>
</evidence>
<reference evidence="10" key="1">
    <citation type="submission" date="2025-08" db="UniProtKB">
        <authorList>
            <consortium name="RefSeq"/>
        </authorList>
    </citation>
    <scope>IDENTIFICATION</scope>
</reference>
<dbReference type="InParanoid" id="A0A6P3EU84"/>
<feature type="chain" id="PRO_5027723986" evidence="8">
    <location>
        <begin position="32"/>
        <end position="175"/>
    </location>
</feature>
<dbReference type="AlphaFoldDB" id="A0A6P3EU84"/>
<feature type="signal peptide" evidence="8">
    <location>
        <begin position="1"/>
        <end position="31"/>
    </location>
</feature>
<evidence type="ECO:0000256" key="5">
    <source>
        <dbReference type="ARBA" id="ARBA00023136"/>
    </source>
</evidence>
<dbReference type="PANTHER" id="PTHR15191:SF14">
    <property type="entry name" value="PITUITARY TUMOR-TRANSFORMING GENE 1 PROTEIN-INTERACTING PROTEIN"/>
    <property type="match status" value="1"/>
</dbReference>
<evidence type="ECO:0000256" key="2">
    <source>
        <dbReference type="ARBA" id="ARBA00022692"/>
    </source>
</evidence>
<keyword evidence="4 7" id="KW-1133">Transmembrane helix</keyword>
<accession>A0A6P3EU84</accession>
<organism evidence="9 10">
    <name type="scientific">Octodon degus</name>
    <name type="common">Degu</name>
    <name type="synonym">Sciurus degus</name>
    <dbReference type="NCBI Taxonomy" id="10160"/>
    <lineage>
        <taxon>Eukaryota</taxon>
        <taxon>Metazoa</taxon>
        <taxon>Chordata</taxon>
        <taxon>Craniata</taxon>
        <taxon>Vertebrata</taxon>
        <taxon>Euteleostomi</taxon>
        <taxon>Mammalia</taxon>
        <taxon>Eutheria</taxon>
        <taxon>Euarchontoglires</taxon>
        <taxon>Glires</taxon>
        <taxon>Rodentia</taxon>
        <taxon>Hystricomorpha</taxon>
        <taxon>Octodontidae</taxon>
        <taxon>Octodon</taxon>
    </lineage>
</organism>
<evidence type="ECO:0000256" key="7">
    <source>
        <dbReference type="SAM" id="Phobius"/>
    </source>
</evidence>
<keyword evidence="2 7" id="KW-0812">Transmembrane</keyword>
<feature type="compositionally biased region" description="Basic and acidic residues" evidence="6">
    <location>
        <begin position="127"/>
        <end position="155"/>
    </location>
</feature>
<dbReference type="GO" id="GO:0006606">
    <property type="term" value="P:protein import into nucleus"/>
    <property type="evidence" value="ECO:0007669"/>
    <property type="project" value="TreeGrafter"/>
</dbReference>
<protein>
    <submittedName>
        <fullName evidence="10">Pituitary tumor-transforming gene 1 protein-interacting protein</fullName>
    </submittedName>
</protein>
<dbReference type="InterPro" id="IPR052304">
    <property type="entry name" value="PTTG1IP"/>
</dbReference>
<dbReference type="GO" id="GO:0005737">
    <property type="term" value="C:cytoplasm"/>
    <property type="evidence" value="ECO:0007669"/>
    <property type="project" value="TreeGrafter"/>
</dbReference>
<evidence type="ECO:0000256" key="6">
    <source>
        <dbReference type="SAM" id="MobiDB-lite"/>
    </source>
</evidence>
<proteinExistence type="predicted"/>
<dbReference type="FunCoup" id="A0A6P3EU84">
    <property type="interactions" value="2397"/>
</dbReference>
<name>A0A6P3EU84_OCTDE</name>
<feature type="transmembrane region" description="Helical" evidence="7">
    <location>
        <begin position="95"/>
        <end position="119"/>
    </location>
</feature>
<evidence type="ECO:0000256" key="4">
    <source>
        <dbReference type="ARBA" id="ARBA00022989"/>
    </source>
</evidence>
<keyword evidence="9" id="KW-1185">Reference proteome</keyword>
<evidence type="ECO:0000256" key="1">
    <source>
        <dbReference type="ARBA" id="ARBA00004479"/>
    </source>
</evidence>
<dbReference type="PANTHER" id="PTHR15191">
    <property type="entry name" value="PROTEIN CBG20567"/>
    <property type="match status" value="1"/>
</dbReference>
<dbReference type="CTD" id="754"/>
<keyword evidence="3 8" id="KW-0732">Signal</keyword>
<dbReference type="RefSeq" id="XP_004631860.1">
    <property type="nucleotide sequence ID" value="XM_004631803.2"/>
</dbReference>
<feature type="region of interest" description="Disordered" evidence="6">
    <location>
        <begin position="122"/>
        <end position="155"/>
    </location>
</feature>
<evidence type="ECO:0000256" key="8">
    <source>
        <dbReference type="SAM" id="SignalP"/>
    </source>
</evidence>
<dbReference type="OrthoDB" id="5829916at2759"/>
<gene>
    <name evidence="10" type="primary">Pttg1ip</name>
</gene>
<comment type="subcellular location">
    <subcellularLocation>
        <location evidence="1">Membrane</location>
        <topology evidence="1">Single-pass type I membrane protein</topology>
    </subcellularLocation>
</comment>
<dbReference type="GO" id="GO:0005634">
    <property type="term" value="C:nucleus"/>
    <property type="evidence" value="ECO:0007669"/>
    <property type="project" value="TreeGrafter"/>
</dbReference>
<dbReference type="GeneID" id="101571044"/>
<sequence length="175" mass="19527">MASGATRGPPRWALLLGGATLLLLLVPAASSEPVGAGCAQNSNTSCEECLKNVSCLWCNTNKACLDYPVRKILPPASLCELSSARWGICWVNFKALIITMSVLGGSLILGIAVACCCCCRSKRSRKPDKSDERAMREQEERRVRQEERRAEMKSRHDEIRRKYGLFKEKNPYEKF</sequence>
<dbReference type="Proteomes" id="UP000515203">
    <property type="component" value="Unplaced"/>
</dbReference>